<evidence type="ECO:0000256" key="2">
    <source>
        <dbReference type="PROSITE-ProRule" id="PRU01379"/>
    </source>
</evidence>
<evidence type="ECO:0000259" key="3">
    <source>
        <dbReference type="PROSITE" id="PS52035"/>
    </source>
</evidence>
<dbReference type="Gene3D" id="3.40.630.10">
    <property type="entry name" value="Zn peptidases"/>
    <property type="match status" value="1"/>
</dbReference>
<proteinExistence type="inferred from homology"/>
<dbReference type="CDD" id="cd06234">
    <property type="entry name" value="M14_PaCCP-like"/>
    <property type="match status" value="1"/>
</dbReference>
<gene>
    <name evidence="4" type="ORF">GCM10008090_08130</name>
</gene>
<sequence length="377" mass="42108">MSSIQISTQFDAGSIDVLDSADPSNVQLALKKDNAADFLQWFHFRLEGTVGQTGTIHITNAGESSYKGGWPDYNVCTSWDRQSWFRSPCRYENGVLSFDYELQQNSVYFAYFAPYSHDRHLDLLAWAQGDTRVTNETLGLTVDGRAMSMLKISATAEPTHKVWMIARQHPGETMAEWFVEGFLHTLLDEDNPLASKLLKTTAFFVVPNMNPDGAARGNLRTNAAGANLNREWSTPSTATSPEVFWVRERMLKEGGDLFLDIHGDEELPYNFVAGCEGNPGYDARHAALEETFKTSYMAISPDFQDTHGYPKDEPGKADMRIAANWLGEQFKTLSFTIEMPFKDNADLPNELTGWSPERSAQLGSDVLFPISAVLSTL</sequence>
<dbReference type="Gene3D" id="2.60.40.3120">
    <property type="match status" value="1"/>
</dbReference>
<evidence type="ECO:0000313" key="5">
    <source>
        <dbReference type="Proteomes" id="UP000614811"/>
    </source>
</evidence>
<keyword evidence="5" id="KW-1185">Reference proteome</keyword>
<dbReference type="SUPFAM" id="SSF53187">
    <property type="entry name" value="Zn-dependent exopeptidases"/>
    <property type="match status" value="1"/>
</dbReference>
<accession>A0A918VJL0</accession>
<dbReference type="SMART" id="SM00631">
    <property type="entry name" value="Zn_pept"/>
    <property type="match status" value="1"/>
</dbReference>
<organism evidence="4 5">
    <name type="scientific">Arenicella chitinivorans</name>
    <dbReference type="NCBI Taxonomy" id="1329800"/>
    <lineage>
        <taxon>Bacteria</taxon>
        <taxon>Pseudomonadati</taxon>
        <taxon>Pseudomonadota</taxon>
        <taxon>Gammaproteobacteria</taxon>
        <taxon>Arenicellales</taxon>
        <taxon>Arenicellaceae</taxon>
        <taxon>Arenicella</taxon>
    </lineage>
</organism>
<dbReference type="Pfam" id="PF00246">
    <property type="entry name" value="Peptidase_M14"/>
    <property type="match status" value="1"/>
</dbReference>
<feature type="domain" description="Peptidase M14" evidence="3">
    <location>
        <begin position="107"/>
        <end position="374"/>
    </location>
</feature>
<name>A0A918VJL0_9GAMM</name>
<evidence type="ECO:0000313" key="4">
    <source>
        <dbReference type="EMBL" id="GHA01368.1"/>
    </source>
</evidence>
<comment type="cofactor">
    <cofactor evidence="1">
        <name>Zn(2+)</name>
        <dbReference type="ChEBI" id="CHEBI:29105"/>
    </cofactor>
</comment>
<feature type="active site" description="Proton donor/acceptor" evidence="2">
    <location>
        <position position="338"/>
    </location>
</feature>
<dbReference type="InterPro" id="IPR050821">
    <property type="entry name" value="Cytosolic_carboxypeptidase"/>
</dbReference>
<dbReference type="InterPro" id="IPR040626">
    <property type="entry name" value="Pepdidase_M14_N"/>
</dbReference>
<reference evidence="4" key="1">
    <citation type="journal article" date="2014" name="Int. J. Syst. Evol. Microbiol.">
        <title>Complete genome sequence of Corynebacterium casei LMG S-19264T (=DSM 44701T), isolated from a smear-ripened cheese.</title>
        <authorList>
            <consortium name="US DOE Joint Genome Institute (JGI-PGF)"/>
            <person name="Walter F."/>
            <person name="Albersmeier A."/>
            <person name="Kalinowski J."/>
            <person name="Ruckert C."/>
        </authorList>
    </citation>
    <scope>NUCLEOTIDE SEQUENCE</scope>
    <source>
        <strain evidence="4">KCTC 12711</strain>
    </source>
</reference>
<dbReference type="PANTHER" id="PTHR12756:SF11">
    <property type="entry name" value="CYTOSOLIC CARBOXYPEPTIDASE 1"/>
    <property type="match status" value="1"/>
</dbReference>
<comment type="similarity">
    <text evidence="2">Belongs to the peptidase M14 family.</text>
</comment>
<dbReference type="PANTHER" id="PTHR12756">
    <property type="entry name" value="CYTOSOLIC CARBOXYPEPTIDASE"/>
    <property type="match status" value="1"/>
</dbReference>
<dbReference type="AlphaFoldDB" id="A0A918VJL0"/>
<dbReference type="GO" id="GO:0004181">
    <property type="term" value="F:metallocarboxypeptidase activity"/>
    <property type="evidence" value="ECO:0007669"/>
    <property type="project" value="InterPro"/>
</dbReference>
<dbReference type="EMBL" id="BMXA01000001">
    <property type="protein sequence ID" value="GHA01368.1"/>
    <property type="molecule type" value="Genomic_DNA"/>
</dbReference>
<dbReference type="Proteomes" id="UP000614811">
    <property type="component" value="Unassembled WGS sequence"/>
</dbReference>
<dbReference type="PROSITE" id="PS52035">
    <property type="entry name" value="PEPTIDASE_M14"/>
    <property type="match status" value="1"/>
</dbReference>
<evidence type="ECO:0000256" key="1">
    <source>
        <dbReference type="ARBA" id="ARBA00001947"/>
    </source>
</evidence>
<dbReference type="InterPro" id="IPR000834">
    <property type="entry name" value="Peptidase_M14"/>
</dbReference>
<reference evidence="4" key="2">
    <citation type="submission" date="2020-09" db="EMBL/GenBank/DDBJ databases">
        <authorList>
            <person name="Sun Q."/>
            <person name="Kim S."/>
        </authorList>
    </citation>
    <scope>NUCLEOTIDE SEQUENCE</scope>
    <source>
        <strain evidence="4">KCTC 12711</strain>
    </source>
</reference>
<dbReference type="Pfam" id="PF18027">
    <property type="entry name" value="Pepdidase_M14_N"/>
    <property type="match status" value="1"/>
</dbReference>
<dbReference type="GO" id="GO:0006508">
    <property type="term" value="P:proteolysis"/>
    <property type="evidence" value="ECO:0007669"/>
    <property type="project" value="InterPro"/>
</dbReference>
<comment type="caution">
    <text evidence="4">The sequence shown here is derived from an EMBL/GenBank/DDBJ whole genome shotgun (WGS) entry which is preliminary data.</text>
</comment>
<protein>
    <recommendedName>
        <fullName evidence="3">Peptidase M14 domain-containing protein</fullName>
    </recommendedName>
</protein>
<dbReference type="GO" id="GO:0008270">
    <property type="term" value="F:zinc ion binding"/>
    <property type="evidence" value="ECO:0007669"/>
    <property type="project" value="InterPro"/>
</dbReference>